<feature type="transmembrane region" description="Helical" evidence="1">
    <location>
        <begin position="344"/>
        <end position="367"/>
    </location>
</feature>
<dbReference type="AlphaFoldDB" id="A0A511AZJ0"/>
<dbReference type="Gene3D" id="3.30.2090.10">
    <property type="entry name" value="Multidrug efflux transporter AcrB TolC docking domain, DN and DC subdomains"/>
    <property type="match status" value="2"/>
</dbReference>
<evidence type="ECO:0000313" key="2">
    <source>
        <dbReference type="EMBL" id="GEK93002.1"/>
    </source>
</evidence>
<keyword evidence="1" id="KW-0472">Membrane</keyword>
<keyword evidence="1" id="KW-0812">Transmembrane</keyword>
<dbReference type="Gene3D" id="1.20.1640.10">
    <property type="entry name" value="Multidrug efflux transporter AcrB transmembrane domain"/>
    <property type="match status" value="2"/>
</dbReference>
<gene>
    <name evidence="2" type="primary">ragC</name>
    <name evidence="2" type="ORF">GWA01_07720</name>
</gene>
<dbReference type="SUPFAM" id="SSF82714">
    <property type="entry name" value="Multidrug efflux transporter AcrB TolC docking domain, DN and DC subdomains"/>
    <property type="match status" value="2"/>
</dbReference>
<feature type="transmembrane region" description="Helical" evidence="1">
    <location>
        <begin position="929"/>
        <end position="949"/>
    </location>
</feature>
<reference evidence="2 3" key="1">
    <citation type="submission" date="2019-07" db="EMBL/GenBank/DDBJ databases">
        <title>Whole genome shotgun sequence of Gluconobacter wancherniae NBRC 103581.</title>
        <authorList>
            <person name="Hosoyama A."/>
            <person name="Uohara A."/>
            <person name="Ohji S."/>
            <person name="Ichikawa N."/>
        </authorList>
    </citation>
    <scope>NUCLEOTIDE SEQUENCE [LARGE SCALE GENOMIC DNA]</scope>
    <source>
        <strain evidence="2 3">NBRC 103581</strain>
    </source>
</reference>
<keyword evidence="1" id="KW-1133">Transmembrane helix</keyword>
<dbReference type="Pfam" id="PF00873">
    <property type="entry name" value="ACR_tran"/>
    <property type="match status" value="1"/>
</dbReference>
<dbReference type="Gene3D" id="3.30.70.1440">
    <property type="entry name" value="Multidrug efflux transporter AcrB pore domain"/>
    <property type="match status" value="1"/>
</dbReference>
<protein>
    <submittedName>
        <fullName evidence="2">RND transporter</fullName>
    </submittedName>
</protein>
<dbReference type="SUPFAM" id="SSF82866">
    <property type="entry name" value="Multidrug efflux transporter AcrB transmembrane domain"/>
    <property type="match status" value="2"/>
</dbReference>
<feature type="transmembrane region" description="Helical" evidence="1">
    <location>
        <begin position="21"/>
        <end position="41"/>
    </location>
</feature>
<feature type="transmembrane region" description="Helical" evidence="1">
    <location>
        <begin position="955"/>
        <end position="978"/>
    </location>
</feature>
<name>A0A511AZJ0_9PROT</name>
<dbReference type="Gene3D" id="3.30.70.1320">
    <property type="entry name" value="Multidrug efflux transporter AcrB pore domain like"/>
    <property type="match status" value="1"/>
</dbReference>
<feature type="transmembrane region" description="Helical" evidence="1">
    <location>
        <begin position="374"/>
        <end position="394"/>
    </location>
</feature>
<feature type="transmembrane region" description="Helical" evidence="1">
    <location>
        <begin position="445"/>
        <end position="468"/>
    </location>
</feature>
<dbReference type="GO" id="GO:0042910">
    <property type="term" value="F:xenobiotic transmembrane transporter activity"/>
    <property type="evidence" value="ECO:0007669"/>
    <property type="project" value="TreeGrafter"/>
</dbReference>
<feature type="transmembrane region" description="Helical" evidence="1">
    <location>
        <begin position="1035"/>
        <end position="1055"/>
    </location>
</feature>
<feature type="transmembrane region" description="Helical" evidence="1">
    <location>
        <begin position="1004"/>
        <end position="1023"/>
    </location>
</feature>
<keyword evidence="3" id="KW-1185">Reference proteome</keyword>
<dbReference type="InterPro" id="IPR001036">
    <property type="entry name" value="Acrflvin-R"/>
</dbReference>
<feature type="transmembrane region" description="Helical" evidence="1">
    <location>
        <begin position="899"/>
        <end position="917"/>
    </location>
</feature>
<sequence>MRSKALRIEFLMGIVALALRRPYTFLVAGLLILLLGITAVFETPTDVFPNIDIPVVTVVWYYDGLDAAETEKRISTYTEFANSFFVNNLRTIESQTTPGLVVEKLYFQPGVNVDLAMAQTVSATNSIRAFLPPGIQPPIIMQYSASSVPVLQLSLSSDKLTESELYDYGIYRIRQQLAPIPGTLLPPPFGGKIRQVMVDIDATKLAGVGLTPLDVSNAMNVQNLTLPGGTVKFGPTQYDVRMNGMPDVVARLNNVPLKRDPKTGAIIRVSDVAQVRDGTAVQQNVVRREGHRSVLLSIMKAGNASTLDVVNAIRNQVLPVTRAAAPAGMKIEELFDQSLFVKSAITGVASEAVIAGLLTAAMILAFLASWRSTIIVAISIPLAILSSIAILSWTGQTLNLMTLGGLALAVGILVDDATVTIENIHRVRHEGATLREAVLNGASEIALPTLVSTLAISSVFVSVEFLVGPSRFLFTPMALAVVYAMLASYAISRTLVPIFAAILLRAEERQVERRQAVGLGPDMIARFGIRFDYRFNRIKDAYVHTLTRLIESKWKAPAIGGVAILAAALIATQVGQDFFPTIDAGEFKLHVRAPEGTRLESTEQTFDKIEDVIRTIVPENERALVLDNIGIPFRYSMPFDDGSTVGPNDGQIMVALKEGHHPTADYIRKLRTELARRFPECIFYFQPADIVTQILNFGLPAQIDIRIAGYDAATNRKVMQEVRQEVSHIPGLVDVHLHQQIAAPELSVAIDRERALDLGLTLNDVARNVMVSLASSNTVTPNFWVDPASGIQYPLAVQTPQYRINTLNDLQDTVIASATGSQHSSVLLSNVATIKRGTAQNVISHSNIQPTLDIYASAESRDLGSIARDIDRVIARHRGELSAGNTITVQGQIDSMHSAFARLGIGLMVAAIAVYLLMAVNFQSFMDPFVVVLGLPGAMCGIVFMLFITGTTFSVPSLMGAIMSVGVASANSILLVTFAKERRAEGLSAVEAAIAAGQARLRPILMTSLAMIIGMLPMSLGLGDGGEQNAPLGRAVIGGLMMGTCATLFIVPWLYTRLRKRESRILEEYNNV</sequence>
<dbReference type="RefSeq" id="WP_228118316.1">
    <property type="nucleotide sequence ID" value="NZ_BARC01000004.1"/>
</dbReference>
<dbReference type="PANTHER" id="PTHR32063:SF8">
    <property type="entry name" value="CATION EFFLUX PROTEIN"/>
    <property type="match status" value="1"/>
</dbReference>
<dbReference type="PRINTS" id="PR00702">
    <property type="entry name" value="ACRIFLAVINRP"/>
</dbReference>
<proteinExistence type="predicted"/>
<feature type="transmembrane region" description="Helical" evidence="1">
    <location>
        <begin position="480"/>
        <end position="504"/>
    </location>
</feature>
<dbReference type="PANTHER" id="PTHR32063">
    <property type="match status" value="1"/>
</dbReference>
<dbReference type="SUPFAM" id="SSF82693">
    <property type="entry name" value="Multidrug efflux transporter AcrB pore domain, PN1, PN2, PC1 and PC2 subdomains"/>
    <property type="match status" value="3"/>
</dbReference>
<accession>A0A511AZJ0</accession>
<dbReference type="Gene3D" id="3.30.70.1430">
    <property type="entry name" value="Multidrug efflux transporter AcrB pore domain"/>
    <property type="match status" value="2"/>
</dbReference>
<organism evidence="2 3">
    <name type="scientific">Gluconobacter wancherniae NBRC 103581</name>
    <dbReference type="NCBI Taxonomy" id="656744"/>
    <lineage>
        <taxon>Bacteria</taxon>
        <taxon>Pseudomonadati</taxon>
        <taxon>Pseudomonadota</taxon>
        <taxon>Alphaproteobacteria</taxon>
        <taxon>Acetobacterales</taxon>
        <taxon>Acetobacteraceae</taxon>
        <taxon>Gluconobacter</taxon>
    </lineage>
</organism>
<dbReference type="InterPro" id="IPR027463">
    <property type="entry name" value="AcrB_DN_DC_subdom"/>
</dbReference>
<comment type="caution">
    <text evidence="2">The sequence shown here is derived from an EMBL/GenBank/DDBJ whole genome shotgun (WGS) entry which is preliminary data.</text>
</comment>
<dbReference type="EMBL" id="BJUZ01000001">
    <property type="protein sequence ID" value="GEK93002.1"/>
    <property type="molecule type" value="Genomic_DNA"/>
</dbReference>
<dbReference type="GO" id="GO:0005886">
    <property type="term" value="C:plasma membrane"/>
    <property type="evidence" value="ECO:0007669"/>
    <property type="project" value="TreeGrafter"/>
</dbReference>
<evidence type="ECO:0000256" key="1">
    <source>
        <dbReference type="SAM" id="Phobius"/>
    </source>
</evidence>
<evidence type="ECO:0000313" key="3">
    <source>
        <dbReference type="Proteomes" id="UP000321230"/>
    </source>
</evidence>
<dbReference type="Proteomes" id="UP000321230">
    <property type="component" value="Unassembled WGS sequence"/>
</dbReference>